<feature type="transmembrane region" description="Helical" evidence="1">
    <location>
        <begin position="67"/>
        <end position="86"/>
    </location>
</feature>
<evidence type="ECO:0000313" key="3">
    <source>
        <dbReference type="Proteomes" id="UP000054526"/>
    </source>
</evidence>
<name>A0ABR5A973_9BACL</name>
<keyword evidence="1" id="KW-0472">Membrane</keyword>
<keyword evidence="3" id="KW-1185">Reference proteome</keyword>
<feature type="transmembrane region" description="Helical" evidence="1">
    <location>
        <begin position="98"/>
        <end position="118"/>
    </location>
</feature>
<feature type="transmembrane region" description="Helical" evidence="1">
    <location>
        <begin position="130"/>
        <end position="152"/>
    </location>
</feature>
<evidence type="ECO:0000313" key="2">
    <source>
        <dbReference type="EMBL" id="KIL37564.1"/>
    </source>
</evidence>
<feature type="transmembrane region" description="Helical" evidence="1">
    <location>
        <begin position="6"/>
        <end position="23"/>
    </location>
</feature>
<sequence>MLFFGVILMYIWLMLQFFTARSYQINPLLVLGIRYGLLASMLGFASGLWMAVVQSRYFGEHGNILDVHFLGFHGLQAAPVLALLLGKCTAAVVRRHRLLHAAGLLWFALAAYAFVPTYLGRSLFTWSDPWVLPVYVLLAVWAAVAIGVLVMFMRRRTALPEKTSLAATAS</sequence>
<accession>A0ABR5A973</accession>
<gene>
    <name evidence="2" type="ORF">SD71_02815</name>
</gene>
<reference evidence="2 3" key="1">
    <citation type="submission" date="2014-12" db="EMBL/GenBank/DDBJ databases">
        <title>Draft genome sequence of Cohnella kolymensis strain B-2846.</title>
        <authorList>
            <person name="Karlyshev A.V."/>
            <person name="Kudryashova E.B."/>
        </authorList>
    </citation>
    <scope>NUCLEOTIDE SEQUENCE [LARGE SCALE GENOMIC DNA]</scope>
    <source>
        <strain evidence="2 3">VKM B-2846</strain>
    </source>
</reference>
<dbReference type="EMBL" id="JXAL01000001">
    <property type="protein sequence ID" value="KIL37564.1"/>
    <property type="molecule type" value="Genomic_DNA"/>
</dbReference>
<proteinExistence type="predicted"/>
<comment type="caution">
    <text evidence="2">The sequence shown here is derived from an EMBL/GenBank/DDBJ whole genome shotgun (WGS) entry which is preliminary data.</text>
</comment>
<keyword evidence="1" id="KW-0812">Transmembrane</keyword>
<keyword evidence="1" id="KW-1133">Transmembrane helix</keyword>
<feature type="transmembrane region" description="Helical" evidence="1">
    <location>
        <begin position="35"/>
        <end position="55"/>
    </location>
</feature>
<organism evidence="2 3">
    <name type="scientific">Cohnella kolymensis</name>
    <dbReference type="NCBI Taxonomy" id="1590652"/>
    <lineage>
        <taxon>Bacteria</taxon>
        <taxon>Bacillati</taxon>
        <taxon>Bacillota</taxon>
        <taxon>Bacilli</taxon>
        <taxon>Bacillales</taxon>
        <taxon>Paenibacillaceae</taxon>
        <taxon>Cohnella</taxon>
    </lineage>
</organism>
<evidence type="ECO:0000256" key="1">
    <source>
        <dbReference type="SAM" id="Phobius"/>
    </source>
</evidence>
<protein>
    <submittedName>
        <fullName evidence="2">Uncharacterized protein</fullName>
    </submittedName>
</protein>
<dbReference type="Proteomes" id="UP000054526">
    <property type="component" value="Unassembled WGS sequence"/>
</dbReference>